<feature type="compositionally biased region" description="Polar residues" evidence="1">
    <location>
        <begin position="235"/>
        <end position="246"/>
    </location>
</feature>
<comment type="caution">
    <text evidence="2">The sequence shown here is derived from an EMBL/GenBank/DDBJ whole genome shotgun (WGS) entry which is preliminary data.</text>
</comment>
<feature type="region of interest" description="Disordered" evidence="1">
    <location>
        <begin position="274"/>
        <end position="382"/>
    </location>
</feature>
<keyword evidence="3" id="KW-1185">Reference proteome</keyword>
<evidence type="ECO:0000256" key="1">
    <source>
        <dbReference type="SAM" id="MobiDB-lite"/>
    </source>
</evidence>
<gene>
    <name evidence="2" type="ORF">RRG08_046511</name>
</gene>
<sequence>MEILNPPLNNLERFPQLTLIKGAQKCIVLLTDSDYRFRVPTQCDVSPKIYGRSMGEVRTIVMATRRLPSTALVVLLFTLLQQQASTLDNKHLQGKPREPTERDKDKTILNADYTHEGLIKSRPDIFHFWSLPKLEAEFFGSEGLTLKSVVHQTIESMYPEHVSDVKKLRQVEGLITPQKLSFADRDKNSNVRVTRDTTSSSERKRWLRRMRERRRFQMKRLQWMGEKKNDILHGNKSSKIQQSTGQGEVRVSPVVSRTRVERLARLRRMRERQWRRRNKIPSREAKPSQKEGFLENARAGLPLDTATTTPQRRPHHLTHPIQKPQRKRRKISGHSENDSKQNNMEEAQIIPSRQPPKNTLSQQEDTDTPNQGTPMPSLTSAVPIKLVTDDTVRITSEMTSLYPFIDSTKALDYFTSFSTRPLPRRWPLKVILKDPVTPTPTQPESEREKATGGTQSKINLEELLVTSKRVVSTEIHQTDETSVVTSEPLYKSSPHTKSSSQMQVASKPTQMVINRHRSNYRPNVVSGGQSNWSKGTVIFWNETKGNPDTVRGQYFRIHNTSRSHNISTGRDLAIEDKATRNGVIESIKGDNSLDSGDGSGGEQSMESSSDVKKLIATKRTQKQRKSRLFSRRRQRKARKGPRGRRGRKRRKSRKYKSLEERRAARKRRRRLQRMRRRMLRQSMKNKRVRNAIKSKKNKTSENRRSMSLQQRKPRPSSASFQSPVNATHQTGRNASDLYSVSAAAVHYINHSDHQQSLHNKSNTAASSEILEKHEPRDKNSNTKRPGHVDHLSKLRNASLVASTRVPVINVSSKDWKNSSVTDYPDNRGFATNMSFIAANTSIVTRSVRKDSTPLSPDYVILSSLSPSPAASEITPSPAPTRASVATKPPPHTAPSVNGSSYLKSRYQNSSQGNKSTISRNRPTSESFIYPSNMSVAQQWRSANREGKQKIGRQNSSDSEEGSSALQPTQESRKTSPPPQSKEGSPLTRYRTAYDFLSNQKVNRGDHESRARRRHREYHHSMSQRLCKVFNKRFVPTSIGGRCV</sequence>
<feature type="compositionally biased region" description="Basic residues" evidence="1">
    <location>
        <begin position="663"/>
        <end position="697"/>
    </location>
</feature>
<feature type="compositionally biased region" description="Basic residues" evidence="1">
    <location>
        <begin position="312"/>
        <end position="332"/>
    </location>
</feature>
<accession>A0AAE1DB53</accession>
<feature type="region of interest" description="Disordered" evidence="1">
    <location>
        <begin position="482"/>
        <end position="505"/>
    </location>
</feature>
<dbReference type="EMBL" id="JAWDGP010004473">
    <property type="protein sequence ID" value="KAK3764041.1"/>
    <property type="molecule type" value="Genomic_DNA"/>
</dbReference>
<feature type="compositionally biased region" description="Polar residues" evidence="1">
    <location>
        <begin position="894"/>
        <end position="941"/>
    </location>
</feature>
<feature type="compositionally biased region" description="Polar residues" evidence="1">
    <location>
        <begin position="951"/>
        <end position="969"/>
    </location>
</feature>
<evidence type="ECO:0000313" key="3">
    <source>
        <dbReference type="Proteomes" id="UP001283361"/>
    </source>
</evidence>
<protein>
    <submittedName>
        <fullName evidence="2">Uncharacterized protein</fullName>
    </submittedName>
</protein>
<feature type="compositionally biased region" description="Polar residues" evidence="1">
    <location>
        <begin position="705"/>
        <end position="732"/>
    </location>
</feature>
<feature type="region of interest" description="Disordered" evidence="1">
    <location>
        <begin position="866"/>
        <end position="987"/>
    </location>
</feature>
<feature type="compositionally biased region" description="Basic and acidic residues" evidence="1">
    <location>
        <begin position="281"/>
        <end position="293"/>
    </location>
</feature>
<dbReference type="AlphaFoldDB" id="A0AAE1DB53"/>
<feature type="compositionally biased region" description="Basic residues" evidence="1">
    <location>
        <begin position="615"/>
        <end position="655"/>
    </location>
</feature>
<dbReference type="Proteomes" id="UP001283361">
    <property type="component" value="Unassembled WGS sequence"/>
</dbReference>
<feature type="compositionally biased region" description="Low complexity" evidence="1">
    <location>
        <begin position="589"/>
        <end position="608"/>
    </location>
</feature>
<reference evidence="2" key="1">
    <citation type="journal article" date="2023" name="G3 (Bethesda)">
        <title>A reference genome for the long-term kleptoplast-retaining sea slug Elysia crispata morphotype clarki.</title>
        <authorList>
            <person name="Eastman K.E."/>
            <person name="Pendleton A.L."/>
            <person name="Shaikh M.A."/>
            <person name="Suttiyut T."/>
            <person name="Ogas R."/>
            <person name="Tomko P."/>
            <person name="Gavelis G."/>
            <person name="Widhalm J.R."/>
            <person name="Wisecaver J.H."/>
        </authorList>
    </citation>
    <scope>NUCLEOTIDE SEQUENCE</scope>
    <source>
        <strain evidence="2">ECLA1</strain>
    </source>
</reference>
<evidence type="ECO:0000313" key="2">
    <source>
        <dbReference type="EMBL" id="KAK3764041.1"/>
    </source>
</evidence>
<name>A0AAE1DB53_9GAST</name>
<feature type="region of interest" description="Disordered" evidence="1">
    <location>
        <begin position="434"/>
        <end position="453"/>
    </location>
</feature>
<feature type="region of interest" description="Disordered" evidence="1">
    <location>
        <begin position="999"/>
        <end position="1018"/>
    </location>
</feature>
<feature type="compositionally biased region" description="Polar residues" evidence="1">
    <location>
        <begin position="493"/>
        <end position="505"/>
    </location>
</feature>
<feature type="compositionally biased region" description="Polar residues" evidence="1">
    <location>
        <begin position="355"/>
        <end position="380"/>
    </location>
</feature>
<feature type="region of interest" description="Disordered" evidence="1">
    <location>
        <begin position="226"/>
        <end position="256"/>
    </location>
</feature>
<organism evidence="2 3">
    <name type="scientific">Elysia crispata</name>
    <name type="common">lettuce slug</name>
    <dbReference type="NCBI Taxonomy" id="231223"/>
    <lineage>
        <taxon>Eukaryota</taxon>
        <taxon>Metazoa</taxon>
        <taxon>Spiralia</taxon>
        <taxon>Lophotrochozoa</taxon>
        <taxon>Mollusca</taxon>
        <taxon>Gastropoda</taxon>
        <taxon>Heterobranchia</taxon>
        <taxon>Euthyneura</taxon>
        <taxon>Panpulmonata</taxon>
        <taxon>Sacoglossa</taxon>
        <taxon>Placobranchoidea</taxon>
        <taxon>Plakobranchidae</taxon>
        <taxon>Elysia</taxon>
    </lineage>
</organism>
<proteinExistence type="predicted"/>
<feature type="region of interest" description="Disordered" evidence="1">
    <location>
        <begin position="585"/>
        <end position="732"/>
    </location>
</feature>